<dbReference type="Proteomes" id="UP001387364">
    <property type="component" value="Chromosome"/>
</dbReference>
<evidence type="ECO:0000313" key="2">
    <source>
        <dbReference type="EMBL" id="WXB94079.1"/>
    </source>
</evidence>
<feature type="transmembrane region" description="Helical" evidence="1">
    <location>
        <begin position="260"/>
        <end position="284"/>
    </location>
</feature>
<dbReference type="PANTHER" id="PTHR37814:SF1">
    <property type="entry name" value="MEMBRANE PROTEIN"/>
    <property type="match status" value="1"/>
</dbReference>
<gene>
    <name evidence="2" type="ORF">WDJ61_05480</name>
</gene>
<proteinExistence type="predicted"/>
<dbReference type="RefSeq" id="WP_338753671.1">
    <property type="nucleotide sequence ID" value="NZ_CP147404.1"/>
</dbReference>
<evidence type="ECO:0000256" key="1">
    <source>
        <dbReference type="SAM" id="Phobius"/>
    </source>
</evidence>
<evidence type="ECO:0008006" key="4">
    <source>
        <dbReference type="Google" id="ProtNLM"/>
    </source>
</evidence>
<dbReference type="EMBL" id="CP147404">
    <property type="protein sequence ID" value="WXB94079.1"/>
    <property type="molecule type" value="Genomic_DNA"/>
</dbReference>
<protein>
    <recommendedName>
        <fullName evidence="4">Transporter</fullName>
    </recommendedName>
</protein>
<evidence type="ECO:0000313" key="3">
    <source>
        <dbReference type="Proteomes" id="UP001387364"/>
    </source>
</evidence>
<feature type="transmembrane region" description="Helical" evidence="1">
    <location>
        <begin position="33"/>
        <end position="53"/>
    </location>
</feature>
<feature type="transmembrane region" description="Helical" evidence="1">
    <location>
        <begin position="296"/>
        <end position="316"/>
    </location>
</feature>
<keyword evidence="1" id="KW-0812">Transmembrane</keyword>
<name>A0ABZ2N9H3_9BACI</name>
<keyword evidence="1" id="KW-1133">Transmembrane helix</keyword>
<sequence>MKKVLQIAGAYIGIVVGAGFASGQEILQFFTSFGWISILGTLVATVLFSFLGMKILQLGSRLQTQSHKHVIDLICGKALGRVVDLFITFFLFGVAAIMIAGSGSIFQQQFGINPLYGSMIMTLLTIITVCFNFQKMISVISLMTPFLFIIIGIVAVYSFVQYGGSGELFQLGKTENTAASNWVVSAVLYVSYNIAAGSAVLALIGGAENSERKASLGGLLGGIGLGVLLLLINAAMLVNFKEIQSADMPIVYIANEISPVIGYSMSFILLAMIYNTTVGMIYAFTARIVPSQKKSFKPSVILVTIAAFLASFVGFVKLVSTLYPIIGYLGMILIVSVIIASFRFKGKQISENEAKSMS</sequence>
<dbReference type="InterPro" id="IPR038728">
    <property type="entry name" value="YkvI-like"/>
</dbReference>
<feature type="transmembrane region" description="Helical" evidence="1">
    <location>
        <begin position="182"/>
        <end position="204"/>
    </location>
</feature>
<keyword evidence="1" id="KW-0472">Membrane</keyword>
<accession>A0ABZ2N9H3</accession>
<feature type="transmembrane region" description="Helical" evidence="1">
    <location>
        <begin position="82"/>
        <end position="103"/>
    </location>
</feature>
<dbReference type="PANTHER" id="PTHR37814">
    <property type="entry name" value="CONSERVED MEMBRANE PROTEIN"/>
    <property type="match status" value="1"/>
</dbReference>
<reference evidence="2 3" key="1">
    <citation type="submission" date="2024-02" db="EMBL/GenBank/DDBJ databases">
        <title>Seven novel Bacillus-like species.</title>
        <authorList>
            <person name="Liu G."/>
        </authorList>
    </citation>
    <scope>NUCLEOTIDE SEQUENCE [LARGE SCALE GENOMIC DNA]</scope>
    <source>
        <strain evidence="2 3">FJAT-52991</strain>
    </source>
</reference>
<feature type="transmembrane region" description="Helical" evidence="1">
    <location>
        <begin position="216"/>
        <end position="240"/>
    </location>
</feature>
<feature type="transmembrane region" description="Helical" evidence="1">
    <location>
        <begin position="322"/>
        <end position="342"/>
    </location>
</feature>
<organism evidence="2 3">
    <name type="scientific">Bacillus kandeliae</name>
    <dbReference type="NCBI Taxonomy" id="3129297"/>
    <lineage>
        <taxon>Bacteria</taxon>
        <taxon>Bacillati</taxon>
        <taxon>Bacillota</taxon>
        <taxon>Bacilli</taxon>
        <taxon>Bacillales</taxon>
        <taxon>Bacillaceae</taxon>
        <taxon>Bacillus</taxon>
    </lineage>
</organism>
<feature type="transmembrane region" description="Helical" evidence="1">
    <location>
        <begin position="115"/>
        <end position="133"/>
    </location>
</feature>
<keyword evidence="3" id="KW-1185">Reference proteome</keyword>
<feature type="transmembrane region" description="Helical" evidence="1">
    <location>
        <begin position="140"/>
        <end position="162"/>
    </location>
</feature>